<dbReference type="PANTHER" id="PTHR42747">
    <property type="entry name" value="NITRONATE MONOOXYGENASE-RELATED"/>
    <property type="match status" value="1"/>
</dbReference>
<dbReference type="Proteomes" id="UP000443843">
    <property type="component" value="Unassembled WGS sequence"/>
</dbReference>
<evidence type="ECO:0000313" key="7">
    <source>
        <dbReference type="Proteomes" id="UP000443843"/>
    </source>
</evidence>
<dbReference type="SUPFAM" id="SSF51412">
    <property type="entry name" value="Inosine monophosphate dehydrogenase (IMPDH)"/>
    <property type="match status" value="1"/>
</dbReference>
<evidence type="ECO:0000256" key="1">
    <source>
        <dbReference type="ARBA" id="ARBA00009881"/>
    </source>
</evidence>
<keyword evidence="5 6" id="KW-0503">Monooxygenase</keyword>
<evidence type="ECO:0000256" key="3">
    <source>
        <dbReference type="ARBA" id="ARBA00022643"/>
    </source>
</evidence>
<evidence type="ECO:0000256" key="2">
    <source>
        <dbReference type="ARBA" id="ARBA00022630"/>
    </source>
</evidence>
<reference evidence="6 7" key="1">
    <citation type="submission" date="2019-11" db="EMBL/GenBank/DDBJ databases">
        <title>Pseudooceanicola pacifica sp. nov., isolated from deep-sea sediment of the Pacific Ocean.</title>
        <authorList>
            <person name="Lyu L."/>
        </authorList>
    </citation>
    <scope>NUCLEOTIDE SEQUENCE [LARGE SCALE GENOMIC DNA]</scope>
    <source>
        <strain evidence="6 7">216_PA32_1</strain>
    </source>
</reference>
<gene>
    <name evidence="6" type="ORF">GLS40_08730</name>
</gene>
<dbReference type="InterPro" id="IPR004136">
    <property type="entry name" value="NMO"/>
</dbReference>
<keyword evidence="4" id="KW-0560">Oxidoreductase</keyword>
<keyword evidence="7" id="KW-1185">Reference proteome</keyword>
<dbReference type="CDD" id="cd04730">
    <property type="entry name" value="NPD_like"/>
    <property type="match status" value="1"/>
</dbReference>
<organism evidence="6 7">
    <name type="scientific">Pseudooceanicola pacificus</name>
    <dbReference type="NCBI Taxonomy" id="2676438"/>
    <lineage>
        <taxon>Bacteria</taxon>
        <taxon>Pseudomonadati</taxon>
        <taxon>Pseudomonadota</taxon>
        <taxon>Alphaproteobacteria</taxon>
        <taxon>Rhodobacterales</taxon>
        <taxon>Paracoccaceae</taxon>
        <taxon>Pseudooceanicola</taxon>
    </lineage>
</organism>
<comment type="similarity">
    <text evidence="1">Belongs to the nitronate monooxygenase family. NMO class I subfamily.</text>
</comment>
<keyword evidence="2" id="KW-0285">Flavoprotein</keyword>
<sequence>MNATSHPLPWETLDIPVMAAPMFIVSTPELVIAQCRAGIVGTMPALNIRDGAGLGDEIARIREAIPDRRRFGINVSLRRDNPRRGADMAACIDARVPIVITSMGVDPDFAGAVRGYGGVILHDVTTIRHAEKALESGVTGLIAVANGAGGHGGRLNPIAFVRELRGLHHGPLVLGGGIADGAGVLAARAMGADLAYIGTRFIASTEANAPDAYKQALLDAAAADIVYTPHFSGVPANYLAASIRAAGLSVDALSVSGKGPGMDAPDAPRAWRDIWGAGQGVGLAQSVMPVAEIVAEIRRDYAAALRSLSGASDARATMEGAKA</sequence>
<protein>
    <submittedName>
        <fullName evidence="6">Nitronate monooxygenase</fullName>
    </submittedName>
</protein>
<dbReference type="Pfam" id="PF03060">
    <property type="entry name" value="NMO"/>
    <property type="match status" value="1"/>
</dbReference>
<dbReference type="InterPro" id="IPR013785">
    <property type="entry name" value="Aldolase_TIM"/>
</dbReference>
<keyword evidence="3" id="KW-0288">FMN</keyword>
<dbReference type="PANTHER" id="PTHR42747:SF4">
    <property type="entry name" value="BLR1330 PROTEIN"/>
    <property type="match status" value="1"/>
</dbReference>
<dbReference type="RefSeq" id="WP_160382376.1">
    <property type="nucleotide sequence ID" value="NZ_WNXQ01000004.1"/>
</dbReference>
<proteinExistence type="inferred from homology"/>
<dbReference type="EMBL" id="WNXQ01000004">
    <property type="protein sequence ID" value="MWB78105.1"/>
    <property type="molecule type" value="Genomic_DNA"/>
</dbReference>
<dbReference type="AlphaFoldDB" id="A0A844W4W1"/>
<dbReference type="GO" id="GO:0018580">
    <property type="term" value="F:nitronate monooxygenase activity"/>
    <property type="evidence" value="ECO:0007669"/>
    <property type="project" value="InterPro"/>
</dbReference>
<name>A0A844W4W1_9RHOB</name>
<evidence type="ECO:0000256" key="4">
    <source>
        <dbReference type="ARBA" id="ARBA00023002"/>
    </source>
</evidence>
<accession>A0A844W4W1</accession>
<comment type="caution">
    <text evidence="6">The sequence shown here is derived from an EMBL/GenBank/DDBJ whole genome shotgun (WGS) entry which is preliminary data.</text>
</comment>
<evidence type="ECO:0000256" key="5">
    <source>
        <dbReference type="ARBA" id="ARBA00023033"/>
    </source>
</evidence>
<dbReference type="Gene3D" id="3.20.20.70">
    <property type="entry name" value="Aldolase class I"/>
    <property type="match status" value="1"/>
</dbReference>
<evidence type="ECO:0000313" key="6">
    <source>
        <dbReference type="EMBL" id="MWB78105.1"/>
    </source>
</evidence>